<dbReference type="CDD" id="cd16270">
    <property type="entry name" value="Apc5_N"/>
    <property type="match status" value="1"/>
</dbReference>
<keyword evidence="8" id="KW-0132">Cell division</keyword>
<dbReference type="InterPro" id="IPR037679">
    <property type="entry name" value="Apc5"/>
</dbReference>
<keyword evidence="13" id="KW-0206">Cytoskeleton</keyword>
<dbReference type="InterPro" id="IPR048968">
    <property type="entry name" value="Apc5_N"/>
</dbReference>
<keyword evidence="7" id="KW-0597">Phosphoprotein</keyword>
<comment type="caution">
    <text evidence="20">The sequence shown here is derived from an EMBL/GenBank/DDBJ whole genome shotgun (WGS) entry which is preliminary data.</text>
</comment>
<keyword evidence="9" id="KW-0677">Repeat</keyword>
<comment type="function">
    <text evidence="17">Component of the anaphase promoting complex/cyclosome (APC/C), a cell cycle-regulated E3 ubiquitin ligase that controls progression through mitosis and the G1 phase of the cell cycle. The APC/C complex acts by mediating ubiquitination and subsequent degradation of target proteins: it mainly mediates the formation of 'Lys-11'-linked polyubiquitin chains and, to a lower extent, the formation of 'Lys-48'- and 'Lys-63'-linked polyubiquitin chains. The APC/C complex catalyzes assembly of branched 'Lys-11'-/'Lys-48'-linked branched ubiquitin chains on target proteins.</text>
</comment>
<dbReference type="InterPro" id="IPR011990">
    <property type="entry name" value="TPR-like_helical_dom_sf"/>
</dbReference>
<reference evidence="20 21" key="1">
    <citation type="journal article" date="2021" name="BMC Biol.">
        <title>Horizontally acquired antibacterial genes associated with adaptive radiation of ladybird beetles.</title>
        <authorList>
            <person name="Li H.S."/>
            <person name="Tang X.F."/>
            <person name="Huang Y.H."/>
            <person name="Xu Z.Y."/>
            <person name="Chen M.L."/>
            <person name="Du X.Y."/>
            <person name="Qiu B.Y."/>
            <person name="Chen P.T."/>
            <person name="Zhang W."/>
            <person name="Slipinski A."/>
            <person name="Escalona H.E."/>
            <person name="Waterhouse R.M."/>
            <person name="Zwick A."/>
            <person name="Pang H."/>
        </authorList>
    </citation>
    <scope>NUCLEOTIDE SEQUENCE [LARGE SCALE GENOMIC DNA]</scope>
    <source>
        <strain evidence="20">SYSU2018</strain>
    </source>
</reference>
<dbReference type="GO" id="GO:0005819">
    <property type="term" value="C:spindle"/>
    <property type="evidence" value="ECO:0007669"/>
    <property type="project" value="UniProtKB-SubCell"/>
</dbReference>
<evidence type="ECO:0000256" key="6">
    <source>
        <dbReference type="ARBA" id="ARBA00022490"/>
    </source>
</evidence>
<dbReference type="PANTHER" id="PTHR12830:SF9">
    <property type="entry name" value="ANAPHASE-PROMOTING COMPLEX SUBUNIT 5"/>
    <property type="match status" value="1"/>
</dbReference>
<dbReference type="EMBL" id="JABFTP020000165">
    <property type="protein sequence ID" value="KAL3285340.1"/>
    <property type="molecule type" value="Genomic_DNA"/>
</dbReference>
<dbReference type="GO" id="GO:0051301">
    <property type="term" value="P:cell division"/>
    <property type="evidence" value="ECO:0007669"/>
    <property type="project" value="UniProtKB-KW"/>
</dbReference>
<dbReference type="InterPro" id="IPR026000">
    <property type="entry name" value="Apc5_dom"/>
</dbReference>
<dbReference type="Pfam" id="PF21371">
    <property type="entry name" value="Apc5_N"/>
    <property type="match status" value="1"/>
</dbReference>
<evidence type="ECO:0000256" key="13">
    <source>
        <dbReference type="ARBA" id="ARBA00023212"/>
    </source>
</evidence>
<evidence type="ECO:0000313" key="20">
    <source>
        <dbReference type="EMBL" id="KAL3285340.1"/>
    </source>
</evidence>
<evidence type="ECO:0000256" key="3">
    <source>
        <dbReference type="ARBA" id="ARBA00004906"/>
    </source>
</evidence>
<evidence type="ECO:0000256" key="4">
    <source>
        <dbReference type="ARBA" id="ARBA00007450"/>
    </source>
</evidence>
<evidence type="ECO:0000256" key="12">
    <source>
        <dbReference type="ARBA" id="ARBA00022803"/>
    </source>
</evidence>
<evidence type="ECO:0000256" key="15">
    <source>
        <dbReference type="ARBA" id="ARBA00023306"/>
    </source>
</evidence>
<dbReference type="SUPFAM" id="SSF48452">
    <property type="entry name" value="TPR-like"/>
    <property type="match status" value="1"/>
</dbReference>
<name>A0ABD2P326_9CUCU</name>
<proteinExistence type="inferred from homology"/>
<organism evidence="20 21">
    <name type="scientific">Cryptolaemus montrouzieri</name>
    <dbReference type="NCBI Taxonomy" id="559131"/>
    <lineage>
        <taxon>Eukaryota</taxon>
        <taxon>Metazoa</taxon>
        <taxon>Ecdysozoa</taxon>
        <taxon>Arthropoda</taxon>
        <taxon>Hexapoda</taxon>
        <taxon>Insecta</taxon>
        <taxon>Pterygota</taxon>
        <taxon>Neoptera</taxon>
        <taxon>Endopterygota</taxon>
        <taxon>Coleoptera</taxon>
        <taxon>Polyphaga</taxon>
        <taxon>Cucujiformia</taxon>
        <taxon>Coccinelloidea</taxon>
        <taxon>Coccinellidae</taxon>
        <taxon>Scymninae</taxon>
        <taxon>Scymnini</taxon>
        <taxon>Cryptolaemus</taxon>
    </lineage>
</organism>
<keyword evidence="21" id="KW-1185">Reference proteome</keyword>
<feature type="domain" description="Anaphase-promoting complex subunit 5" evidence="18">
    <location>
        <begin position="253"/>
        <end position="346"/>
    </location>
</feature>
<evidence type="ECO:0000256" key="9">
    <source>
        <dbReference type="ARBA" id="ARBA00022737"/>
    </source>
</evidence>
<comment type="subcellular location">
    <subcellularLocation>
        <location evidence="2">Cytoplasm</location>
        <location evidence="2">Cytoskeleton</location>
        <location evidence="2">Spindle</location>
    </subcellularLocation>
    <subcellularLocation>
        <location evidence="1">Nucleus</location>
    </subcellularLocation>
</comment>
<protein>
    <recommendedName>
        <fullName evidence="5">Anaphase-promoting complex subunit 5</fullName>
    </recommendedName>
    <alternativeName>
        <fullName evidence="16">Cyclosome subunit 5</fullName>
    </alternativeName>
</protein>
<evidence type="ECO:0000256" key="1">
    <source>
        <dbReference type="ARBA" id="ARBA00004123"/>
    </source>
</evidence>
<evidence type="ECO:0000256" key="16">
    <source>
        <dbReference type="ARBA" id="ARBA00031069"/>
    </source>
</evidence>
<dbReference type="Proteomes" id="UP001516400">
    <property type="component" value="Unassembled WGS sequence"/>
</dbReference>
<dbReference type="SUPFAM" id="SSF81901">
    <property type="entry name" value="HCP-like"/>
    <property type="match status" value="1"/>
</dbReference>
<evidence type="ECO:0000313" key="21">
    <source>
        <dbReference type="Proteomes" id="UP001516400"/>
    </source>
</evidence>
<evidence type="ECO:0000259" key="19">
    <source>
        <dbReference type="Pfam" id="PF21371"/>
    </source>
</evidence>
<keyword evidence="10" id="KW-0498">Mitosis</keyword>
<evidence type="ECO:0000256" key="11">
    <source>
        <dbReference type="ARBA" id="ARBA00022786"/>
    </source>
</evidence>
<dbReference type="GO" id="GO:0005634">
    <property type="term" value="C:nucleus"/>
    <property type="evidence" value="ECO:0007669"/>
    <property type="project" value="UniProtKB-SubCell"/>
</dbReference>
<evidence type="ECO:0000256" key="10">
    <source>
        <dbReference type="ARBA" id="ARBA00022776"/>
    </source>
</evidence>
<comment type="pathway">
    <text evidence="3">Protein modification; protein ubiquitination.</text>
</comment>
<gene>
    <name evidence="20" type="ORF">HHI36_019448</name>
</gene>
<dbReference type="PANTHER" id="PTHR12830">
    <property type="entry name" value="ANAPHASE-PROMOTING COMPLEX SUBUNIT 5"/>
    <property type="match status" value="1"/>
</dbReference>
<keyword evidence="15" id="KW-0131">Cell cycle</keyword>
<comment type="similarity">
    <text evidence="4">Belongs to the APC5 family.</text>
</comment>
<evidence type="ECO:0000256" key="14">
    <source>
        <dbReference type="ARBA" id="ARBA00023242"/>
    </source>
</evidence>
<keyword evidence="12" id="KW-0802">TPR repeat</keyword>
<keyword evidence="11" id="KW-0833">Ubl conjugation pathway</keyword>
<dbReference type="Gene3D" id="1.25.40.10">
    <property type="entry name" value="Tetratricopeptide repeat domain"/>
    <property type="match status" value="1"/>
</dbReference>
<evidence type="ECO:0000256" key="5">
    <source>
        <dbReference type="ARBA" id="ARBA00016066"/>
    </source>
</evidence>
<feature type="domain" description="Anaphase-promoting complex subunit 5 N-terminal" evidence="19">
    <location>
        <begin position="64"/>
        <end position="178"/>
    </location>
</feature>
<sequence>MEIPASKEAPTPLKTLKKSKLDIVTPHRLSIAILIRNFHQFRESDYYKNEGDETLLCKYLRDFCVLLVKLMQSPDLELAELWNLLISPSYTVPESLKTSFKQDVREVKENGIGSLLDIIDSLNRVMAVNDTDPISSSNKHIVSKTSVVGYYLRRLILNFEKLTFSEVTEIHRAFQNYCSDLSAFSMYPDESKQFRIENWVGVMNLWTRKQAELFIATQAALLENNEEKALRPRELQNIISNILETNPDLAEAHFLSYMNYLRVKEFCGAVDSLYHCFDLNNIADLKNAADDKPKICRFAALNLAVLHYHFNHHEEAVASLREAIKIAQDANDTLCLQHALSWLYRVIVTNEDKLDEYSVLRSFGLTLNYRTSLGIQNFVQRSSLVEAKPSLIIETLARSDLANYQHNHKELISSSYAVKSSLWEFYGKPEMSSLWSQLLLYLNIDNPKPNKAYYGESFCISVCNVAMHLLAEGKYILVFNILEFAKKRFPNEPNSHTWMLCEGILHFIKSLYHEDWDEAEVAAQKIMIVNKYEAYLRLAELYLYKQDFVEANNCVDKVFKSFENDDKFRFKGYQFIRAKLLLAEIQFASSVPHSVPSGIMDILSNCLIDTKKYQLDYYTSMIYLHTAHIQLHLRMTGQALCVLEKCMVQIMAHGGCYDRARALLLYVKCIVADSAKLQEEDRSEVIKKGADMLNEVKDLFKRAEAYSRMKDVLYLQAKLYNKIGMRQERNRCAMNYRELDSEYVTKNMTTLIKHL</sequence>
<evidence type="ECO:0000259" key="18">
    <source>
        <dbReference type="Pfam" id="PF12862"/>
    </source>
</evidence>
<evidence type="ECO:0000256" key="8">
    <source>
        <dbReference type="ARBA" id="ARBA00022618"/>
    </source>
</evidence>
<evidence type="ECO:0000256" key="2">
    <source>
        <dbReference type="ARBA" id="ARBA00004186"/>
    </source>
</evidence>
<keyword evidence="6" id="KW-0963">Cytoplasm</keyword>
<evidence type="ECO:0000256" key="17">
    <source>
        <dbReference type="ARBA" id="ARBA00045696"/>
    </source>
</evidence>
<dbReference type="Pfam" id="PF12862">
    <property type="entry name" value="ANAPC5"/>
    <property type="match status" value="1"/>
</dbReference>
<accession>A0ABD2P326</accession>
<keyword evidence="14" id="KW-0539">Nucleus</keyword>
<evidence type="ECO:0000256" key="7">
    <source>
        <dbReference type="ARBA" id="ARBA00022553"/>
    </source>
</evidence>
<dbReference type="AlphaFoldDB" id="A0ABD2P326"/>